<dbReference type="Pfam" id="PF01661">
    <property type="entry name" value="Macro"/>
    <property type="match status" value="1"/>
</dbReference>
<dbReference type="InterPro" id="IPR043472">
    <property type="entry name" value="Macro_dom-like"/>
</dbReference>
<keyword evidence="2" id="KW-0328">Glycosyltransferase</keyword>
<dbReference type="GO" id="GO:0060335">
    <property type="term" value="P:positive regulation of type II interferon-mediated signaling pathway"/>
    <property type="evidence" value="ECO:0007669"/>
    <property type="project" value="TreeGrafter"/>
</dbReference>
<dbReference type="Proteomes" id="UP001195483">
    <property type="component" value="Unassembled WGS sequence"/>
</dbReference>
<keyword evidence="5" id="KW-0539">Nucleus</keyword>
<keyword evidence="3" id="KW-0808">Transferase</keyword>
<dbReference type="SUPFAM" id="SSF52949">
    <property type="entry name" value="Macro domain-like"/>
    <property type="match status" value="1"/>
</dbReference>
<dbReference type="PANTHER" id="PTHR14453:SF70">
    <property type="entry name" value="PROTEIN MONO-ADP-RIBOSYLTRANSFERASE PARP9"/>
    <property type="match status" value="1"/>
</dbReference>
<dbReference type="SMART" id="SM00506">
    <property type="entry name" value="A1pp"/>
    <property type="match status" value="1"/>
</dbReference>
<dbReference type="InterPro" id="IPR052056">
    <property type="entry name" value="Mono-ARTD/PARP"/>
</dbReference>
<evidence type="ECO:0000256" key="3">
    <source>
        <dbReference type="ARBA" id="ARBA00022679"/>
    </source>
</evidence>
<name>A0AAE0SAL0_9BIVA</name>
<evidence type="ECO:0000313" key="7">
    <source>
        <dbReference type="EMBL" id="KAK3588297.1"/>
    </source>
</evidence>
<reference evidence="7" key="2">
    <citation type="journal article" date="2021" name="Genome Biol. Evol.">
        <title>Developing a high-quality reference genome for a parasitic bivalve with doubly uniparental inheritance (Bivalvia: Unionida).</title>
        <authorList>
            <person name="Smith C.H."/>
        </authorList>
    </citation>
    <scope>NUCLEOTIDE SEQUENCE</scope>
    <source>
        <strain evidence="7">CHS0354</strain>
        <tissue evidence="7">Mantle</tissue>
    </source>
</reference>
<accession>A0AAE0SAL0</accession>
<dbReference type="AlphaFoldDB" id="A0AAE0SAL0"/>
<sequence length="750" mass="85300">MERESYEEDSDSSDASSFIYSRSCSTDSKYSSLSASTFAAASVGHLEIFRNEPEMVRFVWFREEDHSMDTRECSLDDLGLDPFICGYLERHKAGTAVRTRSAVCSAFFSTLKEICHAEISVIDNGRVISIQDLNKFSKCLSVTEVEKWILEVAKLFKHVDTVKKFKVSFPEMHDNIGIVKTKLNHHLKDKNVVAYESFDNKRETEILFVCEVDTSDFLEKLVDDIHKQEIITKSKQFEEQQVQILKVRIKWWKSILVNIKIQHTTVHATGLQEDVNEVFLKIHKILLSTVSNSFTLDEDEAEIFQSSFGKEFVKMQIKRFPVRPHWLINGNEIRIIGNNKDTVETCAKCIRECVKSGTISEIPDAILSSEAWKLQLEHLNNIYKNKLIIKSFDGTTKVTSTSDIYEMVSNDIKIFLKRHIILSTTIKSDKQKLDFFERRCRAEKENNFFDEFFQITRLSVGEVRVVGIGQSIAKAQKIIDGIVIVKSLAWVARQDVIGFLRSEEGRILLKEVEEENVCLIQTCAPRIHIRQTDAKLEEQRVDVIVNSAAPSLSMDMGQVAKCLYRKAGAILQQDIRRQYPKGVSEGKIVKGQPGMLQCKSVYHAVLPMNSTGAEATRAVRKLMEDCLAMAVSDKYESIAFPVFGTGTLTYSVEEVANTMYDVVTNFALTNVEVANTVKEITIVLFPGNSKVIKAFGDVKKKRSKRMDDCKANTIKLLMNPGCLLEFYVSFTSDSEVNNEKAMRQLEERLP</sequence>
<protein>
    <recommendedName>
        <fullName evidence="6">Macro domain-containing protein</fullName>
    </recommendedName>
</protein>
<evidence type="ECO:0000313" key="8">
    <source>
        <dbReference type="Proteomes" id="UP001195483"/>
    </source>
</evidence>
<dbReference type="GO" id="GO:0005634">
    <property type="term" value="C:nucleus"/>
    <property type="evidence" value="ECO:0007669"/>
    <property type="project" value="UniProtKB-SubCell"/>
</dbReference>
<evidence type="ECO:0000256" key="1">
    <source>
        <dbReference type="ARBA" id="ARBA00004123"/>
    </source>
</evidence>
<dbReference type="EMBL" id="JAEAOA010000892">
    <property type="protein sequence ID" value="KAK3588297.1"/>
    <property type="molecule type" value="Genomic_DNA"/>
</dbReference>
<comment type="caution">
    <text evidence="7">The sequence shown here is derived from an EMBL/GenBank/DDBJ whole genome shotgun (WGS) entry which is preliminary data.</text>
</comment>
<dbReference type="Gene3D" id="3.40.220.10">
    <property type="entry name" value="Leucine Aminopeptidase, subunit E, domain 1"/>
    <property type="match status" value="1"/>
</dbReference>
<dbReference type="PROSITE" id="PS51154">
    <property type="entry name" value="MACRO"/>
    <property type="match status" value="1"/>
</dbReference>
<feature type="domain" description="Macro" evidence="6">
    <location>
        <begin position="514"/>
        <end position="703"/>
    </location>
</feature>
<dbReference type="GO" id="GO:0070212">
    <property type="term" value="P:protein poly-ADP-ribosylation"/>
    <property type="evidence" value="ECO:0007669"/>
    <property type="project" value="TreeGrafter"/>
</dbReference>
<gene>
    <name evidence="7" type="ORF">CHS0354_014388</name>
</gene>
<dbReference type="InterPro" id="IPR002589">
    <property type="entry name" value="Macro_dom"/>
</dbReference>
<keyword evidence="8" id="KW-1185">Reference proteome</keyword>
<proteinExistence type="predicted"/>
<evidence type="ECO:0000259" key="6">
    <source>
        <dbReference type="PROSITE" id="PS51154"/>
    </source>
</evidence>
<reference evidence="7" key="3">
    <citation type="submission" date="2023-05" db="EMBL/GenBank/DDBJ databases">
        <authorList>
            <person name="Smith C.H."/>
        </authorList>
    </citation>
    <scope>NUCLEOTIDE SEQUENCE</scope>
    <source>
        <strain evidence="7">CHS0354</strain>
        <tissue evidence="7">Mantle</tissue>
    </source>
</reference>
<organism evidence="7 8">
    <name type="scientific">Potamilus streckersoni</name>
    <dbReference type="NCBI Taxonomy" id="2493646"/>
    <lineage>
        <taxon>Eukaryota</taxon>
        <taxon>Metazoa</taxon>
        <taxon>Spiralia</taxon>
        <taxon>Lophotrochozoa</taxon>
        <taxon>Mollusca</taxon>
        <taxon>Bivalvia</taxon>
        <taxon>Autobranchia</taxon>
        <taxon>Heteroconchia</taxon>
        <taxon>Palaeoheterodonta</taxon>
        <taxon>Unionida</taxon>
        <taxon>Unionoidea</taxon>
        <taxon>Unionidae</taxon>
        <taxon>Ambleminae</taxon>
        <taxon>Lampsilini</taxon>
        <taxon>Potamilus</taxon>
    </lineage>
</organism>
<dbReference type="PANTHER" id="PTHR14453">
    <property type="entry name" value="PARP/ZINC FINGER CCCH TYPE DOMAIN CONTAINING PROTEIN"/>
    <property type="match status" value="1"/>
</dbReference>
<dbReference type="GO" id="GO:0003714">
    <property type="term" value="F:transcription corepressor activity"/>
    <property type="evidence" value="ECO:0007669"/>
    <property type="project" value="TreeGrafter"/>
</dbReference>
<dbReference type="GO" id="GO:0044389">
    <property type="term" value="F:ubiquitin-like protein ligase binding"/>
    <property type="evidence" value="ECO:0007669"/>
    <property type="project" value="TreeGrafter"/>
</dbReference>
<dbReference type="GO" id="GO:1990404">
    <property type="term" value="F:NAD+-protein mono-ADP-ribosyltransferase activity"/>
    <property type="evidence" value="ECO:0007669"/>
    <property type="project" value="TreeGrafter"/>
</dbReference>
<comment type="subcellular location">
    <subcellularLocation>
        <location evidence="1">Nucleus</location>
    </subcellularLocation>
</comment>
<dbReference type="GO" id="GO:0003950">
    <property type="term" value="F:NAD+ poly-ADP-ribosyltransferase activity"/>
    <property type="evidence" value="ECO:0007669"/>
    <property type="project" value="TreeGrafter"/>
</dbReference>
<reference evidence="7" key="1">
    <citation type="journal article" date="2021" name="Genome Biol. Evol.">
        <title>A High-Quality Reference Genome for a Parasitic Bivalve with Doubly Uniparental Inheritance (Bivalvia: Unionida).</title>
        <authorList>
            <person name="Smith C.H."/>
        </authorList>
    </citation>
    <scope>NUCLEOTIDE SEQUENCE</scope>
    <source>
        <strain evidence="7">CHS0354</strain>
    </source>
</reference>
<dbReference type="GO" id="GO:0010629">
    <property type="term" value="P:negative regulation of gene expression"/>
    <property type="evidence" value="ECO:0007669"/>
    <property type="project" value="TreeGrafter"/>
</dbReference>
<keyword evidence="4" id="KW-0520">NAD</keyword>
<evidence type="ECO:0000256" key="2">
    <source>
        <dbReference type="ARBA" id="ARBA00022676"/>
    </source>
</evidence>
<dbReference type="GO" id="GO:0005737">
    <property type="term" value="C:cytoplasm"/>
    <property type="evidence" value="ECO:0007669"/>
    <property type="project" value="TreeGrafter"/>
</dbReference>
<evidence type="ECO:0000256" key="5">
    <source>
        <dbReference type="ARBA" id="ARBA00023242"/>
    </source>
</evidence>
<evidence type="ECO:0000256" key="4">
    <source>
        <dbReference type="ARBA" id="ARBA00023027"/>
    </source>
</evidence>